<dbReference type="Gene3D" id="3.40.1160.10">
    <property type="entry name" value="Acetylglutamate kinase-like"/>
    <property type="match status" value="1"/>
</dbReference>
<evidence type="ECO:0000313" key="1">
    <source>
        <dbReference type="EMBL" id="AIF17332.1"/>
    </source>
</evidence>
<protein>
    <recommendedName>
        <fullName evidence="2">UMP kinase</fullName>
    </recommendedName>
</protein>
<dbReference type="SUPFAM" id="SSF53633">
    <property type="entry name" value="Carbamate kinase-like"/>
    <property type="match status" value="1"/>
</dbReference>
<organism evidence="1">
    <name type="scientific">uncultured marine group II/III euryarchaeote KM3_77_D02</name>
    <dbReference type="NCBI Taxonomy" id="1456509"/>
    <lineage>
        <taxon>Archaea</taxon>
        <taxon>Methanobacteriati</taxon>
        <taxon>Methanobacteriota</taxon>
        <taxon>environmental samples</taxon>
    </lineage>
</organism>
<accession>A0A075HSF3</accession>
<dbReference type="InterPro" id="IPR036393">
    <property type="entry name" value="AceGlu_kinase-like_sf"/>
</dbReference>
<dbReference type="EMBL" id="KF901079">
    <property type="protein sequence ID" value="AIF17332.1"/>
    <property type="molecule type" value="Genomic_DNA"/>
</dbReference>
<evidence type="ECO:0008006" key="2">
    <source>
        <dbReference type="Google" id="ProtNLM"/>
    </source>
</evidence>
<proteinExistence type="predicted"/>
<name>A0A075HSF3_9EURY</name>
<sequence>MGVDAALRAGMPLLILDGREPERIREAIEGEEFGGTIVA</sequence>
<dbReference type="AlphaFoldDB" id="A0A075HSF3"/>
<reference evidence="1" key="1">
    <citation type="journal article" date="2014" name="Genome Biol. Evol.">
        <title>Pangenome evidence for extensive interdomain horizontal transfer affecting lineage core and shell genes in uncultured planktonic thaumarchaeota and euryarchaeota.</title>
        <authorList>
            <person name="Deschamps P."/>
            <person name="Zivanovic Y."/>
            <person name="Moreira D."/>
            <person name="Rodriguez-Valera F."/>
            <person name="Lopez-Garcia P."/>
        </authorList>
    </citation>
    <scope>NUCLEOTIDE SEQUENCE</scope>
</reference>